<dbReference type="STRING" id="526226.Gbro_2918"/>
<dbReference type="eggNOG" id="COG0491">
    <property type="taxonomic scope" value="Bacteria"/>
</dbReference>
<dbReference type="Pfam" id="PF00753">
    <property type="entry name" value="Lactamase_B"/>
    <property type="match status" value="1"/>
</dbReference>
<dbReference type="CDD" id="cd06262">
    <property type="entry name" value="metallo-hydrolase-like_MBL-fold"/>
    <property type="match status" value="1"/>
</dbReference>
<evidence type="ECO:0000259" key="1">
    <source>
        <dbReference type="SMART" id="SM00849"/>
    </source>
</evidence>
<dbReference type="PANTHER" id="PTHR42951:SF4">
    <property type="entry name" value="ACYL-COENZYME A THIOESTERASE MBLAC2"/>
    <property type="match status" value="1"/>
</dbReference>
<feature type="domain" description="Metallo-beta-lactamase" evidence="1">
    <location>
        <begin position="33"/>
        <end position="213"/>
    </location>
</feature>
<keyword evidence="3" id="KW-1185">Reference proteome</keyword>
<dbReference type="InterPro" id="IPR001279">
    <property type="entry name" value="Metallo-B-lactamas"/>
</dbReference>
<dbReference type="SMART" id="SM00849">
    <property type="entry name" value="Lactamase_B"/>
    <property type="match status" value="1"/>
</dbReference>
<dbReference type="Gene3D" id="3.60.15.10">
    <property type="entry name" value="Ribonuclease Z/Hydroxyacylglutathione hydrolase-like"/>
    <property type="match status" value="1"/>
</dbReference>
<proteinExistence type="predicted"/>
<reference evidence="2 3" key="2">
    <citation type="journal article" date="2010" name="Stand. Genomic Sci.">
        <title>Complete genome sequence of Gordonia bronchialis type strain (3410).</title>
        <authorList>
            <person name="Ivanova N."/>
            <person name="Sikorski J."/>
            <person name="Jando M."/>
            <person name="Lapidus A."/>
            <person name="Nolan M."/>
            <person name="Lucas S."/>
            <person name="Del Rio T.G."/>
            <person name="Tice H."/>
            <person name="Copeland A."/>
            <person name="Cheng J.F."/>
            <person name="Chen F."/>
            <person name="Bruce D."/>
            <person name="Goodwin L."/>
            <person name="Pitluck S."/>
            <person name="Mavromatis K."/>
            <person name="Ovchinnikova G."/>
            <person name="Pati A."/>
            <person name="Chen A."/>
            <person name="Palaniappan K."/>
            <person name="Land M."/>
            <person name="Hauser L."/>
            <person name="Chang Y.J."/>
            <person name="Jeffries C.D."/>
            <person name="Chain P."/>
            <person name="Saunders E."/>
            <person name="Han C."/>
            <person name="Detter J.C."/>
            <person name="Brettin T."/>
            <person name="Rohde M."/>
            <person name="Goker M."/>
            <person name="Bristow J."/>
            <person name="Eisen J.A."/>
            <person name="Markowitz V."/>
            <person name="Hugenholtz P."/>
            <person name="Klenk H.P."/>
            <person name="Kyrpides N.C."/>
        </authorList>
    </citation>
    <scope>NUCLEOTIDE SEQUENCE [LARGE SCALE GENOMIC DNA]</scope>
    <source>
        <strain evidence="3">ATCC 25592 / DSM 43247 / BCRC 13721 / JCM 3198 / KCTC 3076 / NBRC 16047 / NCTC 10667</strain>
    </source>
</reference>
<dbReference type="EMBL" id="CP001802">
    <property type="protein sequence ID" value="ACY22128.1"/>
    <property type="molecule type" value="Genomic_DNA"/>
</dbReference>
<dbReference type="AlphaFoldDB" id="D0L9W3"/>
<dbReference type="SUPFAM" id="SSF56281">
    <property type="entry name" value="Metallo-hydrolase/oxidoreductase"/>
    <property type="match status" value="1"/>
</dbReference>
<dbReference type="InterPro" id="IPR050855">
    <property type="entry name" value="NDM-1-like"/>
</dbReference>
<dbReference type="HOGENOM" id="CLU_936035_0_0_11"/>
<reference evidence="3" key="1">
    <citation type="submission" date="2009-10" db="EMBL/GenBank/DDBJ databases">
        <title>The complete chromosome of Gordonia bronchialis DSM 43247.</title>
        <authorList>
            <consortium name="US DOE Joint Genome Institute (JGI-PGF)"/>
            <person name="Lucas S."/>
            <person name="Copeland A."/>
            <person name="Lapidus A."/>
            <person name="Glavina del Rio T."/>
            <person name="Dalin E."/>
            <person name="Tice H."/>
            <person name="Bruce D."/>
            <person name="Goodwin L."/>
            <person name="Pitluck S."/>
            <person name="Kyrpides N."/>
            <person name="Mavromatis K."/>
            <person name="Ivanova N."/>
            <person name="Ovchinnikova G."/>
            <person name="Saunders E."/>
            <person name="Brettin T."/>
            <person name="Detter J.C."/>
            <person name="Han C."/>
            <person name="Larimer F."/>
            <person name="Land M."/>
            <person name="Hauser L."/>
            <person name="Markowitz V."/>
            <person name="Cheng J.-F."/>
            <person name="Hugenholtz P."/>
            <person name="Woyke T."/>
            <person name="Wu D."/>
            <person name="Jando M."/>
            <person name="Schneider S."/>
            <person name="Goeker M."/>
            <person name="Klenk H.-P."/>
            <person name="Eisen J.A."/>
        </authorList>
    </citation>
    <scope>NUCLEOTIDE SEQUENCE [LARGE SCALE GENOMIC DNA]</scope>
    <source>
        <strain evidence="3">ATCC 25592 / DSM 43247 / BCRC 13721 / JCM 3198 / KCTC 3076 / NBRC 16047 / NCTC 10667</strain>
    </source>
</reference>
<dbReference type="KEGG" id="gbr:Gbro_2918"/>
<dbReference type="InterPro" id="IPR036866">
    <property type="entry name" value="RibonucZ/Hydroxyglut_hydro"/>
</dbReference>
<dbReference type="PANTHER" id="PTHR42951">
    <property type="entry name" value="METALLO-BETA-LACTAMASE DOMAIN-CONTAINING"/>
    <property type="match status" value="1"/>
</dbReference>
<gene>
    <name evidence="2" type="ordered locus">Gbro_2918</name>
</gene>
<organism evidence="2 3">
    <name type="scientific">Gordonia bronchialis (strain ATCC 25592 / DSM 43247 / BCRC 13721 / JCM 3198 / KCTC 3076 / NBRC 16047 / NCTC 10667)</name>
    <name type="common">Rhodococcus bronchialis</name>
    <dbReference type="NCBI Taxonomy" id="526226"/>
    <lineage>
        <taxon>Bacteria</taxon>
        <taxon>Bacillati</taxon>
        <taxon>Actinomycetota</taxon>
        <taxon>Actinomycetes</taxon>
        <taxon>Mycobacteriales</taxon>
        <taxon>Gordoniaceae</taxon>
        <taxon>Gordonia</taxon>
    </lineage>
</organism>
<name>D0L9W3_GORB4</name>
<protein>
    <submittedName>
        <fullName evidence="2">Beta-lactamase domain protein</fullName>
    </submittedName>
</protein>
<sequence>MTAERRRPPAGFREEIFGGVSVLMADNGGVVPYGNSVVVRGSSGTLVIDPSLALDRDPVGADAVLVSHAHEDHIAGLKHFRAPTFTHSLDVAAVSSLEVMLTQYGLDPAARADIEAYLADQFDLPPTRDDVRGIGDGHRFDLGDRIATVIHLPGHTPGHSGVLVEPDGFFYVADIDLTSFGPMYGDLGSSVDDFLTSIAIADSVDARWFGTFHQKGVIDGRPDFRRRLAAYREKLLSREERLIAFLDEPRTIADIVAHRLVYRPHVEAPYVGAVERRTAELHLERLMRADAVTEIEPGVYRQRGN</sequence>
<accession>D0L9W3</accession>
<evidence type="ECO:0000313" key="2">
    <source>
        <dbReference type="EMBL" id="ACY22128.1"/>
    </source>
</evidence>
<dbReference type="Proteomes" id="UP000001219">
    <property type="component" value="Chromosome"/>
</dbReference>
<evidence type="ECO:0000313" key="3">
    <source>
        <dbReference type="Proteomes" id="UP000001219"/>
    </source>
</evidence>